<dbReference type="PANTHER" id="PTHR44942">
    <property type="entry name" value="METHYLTRANSF_11 DOMAIN-CONTAINING PROTEIN"/>
    <property type="match status" value="1"/>
</dbReference>
<dbReference type="Pfam" id="PF13489">
    <property type="entry name" value="Methyltransf_23"/>
    <property type="match status" value="1"/>
</dbReference>
<protein>
    <submittedName>
        <fullName evidence="3">Class I SAM-dependent methyltransferase</fullName>
    </submittedName>
</protein>
<keyword evidence="4" id="KW-1185">Reference proteome</keyword>
<keyword evidence="2" id="KW-0808">Transferase</keyword>
<proteinExistence type="predicted"/>
<dbReference type="GO" id="GO:0032259">
    <property type="term" value="P:methylation"/>
    <property type="evidence" value="ECO:0007669"/>
    <property type="project" value="UniProtKB-KW"/>
</dbReference>
<dbReference type="InterPro" id="IPR029063">
    <property type="entry name" value="SAM-dependent_MTases_sf"/>
</dbReference>
<dbReference type="Gene3D" id="3.40.50.150">
    <property type="entry name" value="Vaccinia Virus protein VP39"/>
    <property type="match status" value="1"/>
</dbReference>
<gene>
    <name evidence="3" type="ORF">KGQ19_48550</name>
</gene>
<evidence type="ECO:0000256" key="1">
    <source>
        <dbReference type="ARBA" id="ARBA00022603"/>
    </source>
</evidence>
<name>A0ABS5L9G3_9ACTN</name>
<feature type="non-terminal residue" evidence="3">
    <location>
        <position position="279"/>
    </location>
</feature>
<dbReference type="GO" id="GO:0008168">
    <property type="term" value="F:methyltransferase activity"/>
    <property type="evidence" value="ECO:0007669"/>
    <property type="project" value="UniProtKB-KW"/>
</dbReference>
<dbReference type="PANTHER" id="PTHR44942:SF4">
    <property type="entry name" value="METHYLTRANSFERASE TYPE 11 DOMAIN-CONTAINING PROTEIN"/>
    <property type="match status" value="1"/>
</dbReference>
<accession>A0ABS5L9G3</accession>
<dbReference type="InterPro" id="IPR051052">
    <property type="entry name" value="Diverse_substrate_MTase"/>
</dbReference>
<comment type="caution">
    <text evidence="3">The sequence shown here is derived from an EMBL/GenBank/DDBJ whole genome shotgun (WGS) entry which is preliminary data.</text>
</comment>
<dbReference type="CDD" id="cd02440">
    <property type="entry name" value="AdoMet_MTases"/>
    <property type="match status" value="1"/>
</dbReference>
<sequence length="279" mass="30326">MTTIPAETPAEQPGKSAIAQSFGEDPAHYDRARPRYPQDLIDRIAAEPDGRTVLDVGCGTGIVARQLQAAGCTVTGIEPDPRMAAFATKSGVTVEVAKFEDWDPADRRFDTLTAGMTWHWVDPTAGARQAARALRPGGRIALFWNAFQVPPDLTEAFAQAYATILPEAPMYQRGLRDSGVQDTRDIYAPLLTSTADLLQQNGFDQADRWRDEWRRTYTRAEWLDLFPTFGGHALMPPETVAALQEAIGAEIDAAGGEFVVEYATVTVSAVRRDGGGAVS</sequence>
<dbReference type="EMBL" id="JAAFYZ010000472">
    <property type="protein sequence ID" value="MBS2554730.1"/>
    <property type="molecule type" value="Genomic_DNA"/>
</dbReference>
<keyword evidence="1 3" id="KW-0489">Methyltransferase</keyword>
<dbReference type="Proteomes" id="UP000730482">
    <property type="component" value="Unassembled WGS sequence"/>
</dbReference>
<dbReference type="SUPFAM" id="SSF53335">
    <property type="entry name" value="S-adenosyl-L-methionine-dependent methyltransferases"/>
    <property type="match status" value="1"/>
</dbReference>
<reference evidence="3 4" key="1">
    <citation type="submission" date="2020-02" db="EMBL/GenBank/DDBJ databases">
        <title>Acidophilic actinobacteria isolated from forest soil.</title>
        <authorList>
            <person name="Golinska P."/>
        </authorList>
    </citation>
    <scope>NUCLEOTIDE SEQUENCE [LARGE SCALE GENOMIC DNA]</scope>
    <source>
        <strain evidence="3 4">NL8</strain>
    </source>
</reference>
<dbReference type="RefSeq" id="WP_212022417.1">
    <property type="nucleotide sequence ID" value="NZ_JAAFYZ010000472.1"/>
</dbReference>
<evidence type="ECO:0000313" key="4">
    <source>
        <dbReference type="Proteomes" id="UP000730482"/>
    </source>
</evidence>
<organism evidence="3 4">
    <name type="scientific">Catenulispora pinistramenti</name>
    <dbReference type="NCBI Taxonomy" id="2705254"/>
    <lineage>
        <taxon>Bacteria</taxon>
        <taxon>Bacillati</taxon>
        <taxon>Actinomycetota</taxon>
        <taxon>Actinomycetes</taxon>
        <taxon>Catenulisporales</taxon>
        <taxon>Catenulisporaceae</taxon>
        <taxon>Catenulispora</taxon>
    </lineage>
</organism>
<evidence type="ECO:0000313" key="3">
    <source>
        <dbReference type="EMBL" id="MBS2554730.1"/>
    </source>
</evidence>
<evidence type="ECO:0000256" key="2">
    <source>
        <dbReference type="ARBA" id="ARBA00022679"/>
    </source>
</evidence>